<dbReference type="PROSITE" id="PS00073">
    <property type="entry name" value="ACYL_COA_DH_2"/>
    <property type="match status" value="1"/>
</dbReference>
<dbReference type="Gene3D" id="1.10.540.10">
    <property type="entry name" value="Acyl-CoA dehydrogenase/oxidase, N-terminal domain"/>
    <property type="match status" value="1"/>
</dbReference>
<gene>
    <name evidence="10" type="ORF">EQG79_16130</name>
</gene>
<dbReference type="FunFam" id="1.20.140.10:FF:000001">
    <property type="entry name" value="Acyl-CoA dehydrogenase"/>
    <property type="match status" value="1"/>
</dbReference>
<dbReference type="Pfam" id="PF00441">
    <property type="entry name" value="Acyl-CoA_dh_1"/>
    <property type="match status" value="1"/>
</dbReference>
<dbReference type="GO" id="GO:0050660">
    <property type="term" value="F:flavin adenine dinucleotide binding"/>
    <property type="evidence" value="ECO:0007669"/>
    <property type="project" value="InterPro"/>
</dbReference>
<dbReference type="Proteomes" id="UP000290407">
    <property type="component" value="Unassembled WGS sequence"/>
</dbReference>
<dbReference type="InterPro" id="IPR037069">
    <property type="entry name" value="AcylCoA_DH/ox_N_sf"/>
</dbReference>
<dbReference type="InterPro" id="IPR006089">
    <property type="entry name" value="Acyl-CoA_DH_CS"/>
</dbReference>
<dbReference type="Gene3D" id="2.40.110.10">
    <property type="entry name" value="Butyryl-CoA Dehydrogenase, subunit A, domain 2"/>
    <property type="match status" value="1"/>
</dbReference>
<organism evidence="10 11">
    <name type="scientific">Spirosoma sordidisoli</name>
    <dbReference type="NCBI Taxonomy" id="2502893"/>
    <lineage>
        <taxon>Bacteria</taxon>
        <taxon>Pseudomonadati</taxon>
        <taxon>Bacteroidota</taxon>
        <taxon>Cytophagia</taxon>
        <taxon>Cytophagales</taxon>
        <taxon>Cytophagaceae</taxon>
        <taxon>Spirosoma</taxon>
    </lineage>
</organism>
<comment type="caution">
    <text evidence="10">The sequence shown here is derived from an EMBL/GenBank/DDBJ whole genome shotgun (WGS) entry which is preliminary data.</text>
</comment>
<evidence type="ECO:0000259" key="7">
    <source>
        <dbReference type="Pfam" id="PF00441"/>
    </source>
</evidence>
<evidence type="ECO:0000313" key="10">
    <source>
        <dbReference type="EMBL" id="RYC68933.1"/>
    </source>
</evidence>
<dbReference type="InterPro" id="IPR009100">
    <property type="entry name" value="AcylCoA_DH/oxidase_NM_dom_sf"/>
</dbReference>
<dbReference type="PANTHER" id="PTHR43884:SF12">
    <property type="entry name" value="ISOVALERYL-COA DEHYDROGENASE, MITOCHONDRIAL-RELATED"/>
    <property type="match status" value="1"/>
</dbReference>
<dbReference type="GO" id="GO:0046359">
    <property type="term" value="P:butyrate catabolic process"/>
    <property type="evidence" value="ECO:0007669"/>
    <property type="project" value="TreeGrafter"/>
</dbReference>
<comment type="cofactor">
    <cofactor evidence="1 6">
        <name>FAD</name>
        <dbReference type="ChEBI" id="CHEBI:57692"/>
    </cofactor>
</comment>
<dbReference type="AlphaFoldDB" id="A0A4Q2UHP8"/>
<dbReference type="EMBL" id="SBLB01000004">
    <property type="protein sequence ID" value="RYC68933.1"/>
    <property type="molecule type" value="Genomic_DNA"/>
</dbReference>
<keyword evidence="11" id="KW-1185">Reference proteome</keyword>
<evidence type="ECO:0000256" key="1">
    <source>
        <dbReference type="ARBA" id="ARBA00001974"/>
    </source>
</evidence>
<keyword evidence="3 6" id="KW-0285">Flavoprotein</keyword>
<evidence type="ECO:0000259" key="8">
    <source>
        <dbReference type="Pfam" id="PF02770"/>
    </source>
</evidence>
<feature type="domain" description="Acyl-CoA dehydrogenase/oxidase C-terminal" evidence="7">
    <location>
        <begin position="239"/>
        <end position="387"/>
    </location>
</feature>
<dbReference type="InterPro" id="IPR036250">
    <property type="entry name" value="AcylCo_DH-like_C"/>
</dbReference>
<dbReference type="GO" id="GO:0033539">
    <property type="term" value="P:fatty acid beta-oxidation using acyl-CoA dehydrogenase"/>
    <property type="evidence" value="ECO:0007669"/>
    <property type="project" value="TreeGrafter"/>
</dbReference>
<dbReference type="PROSITE" id="PS00072">
    <property type="entry name" value="ACYL_COA_DH_1"/>
    <property type="match status" value="1"/>
</dbReference>
<feature type="domain" description="Acyl-CoA dehydrogenase/oxidase N-terminal" evidence="9">
    <location>
        <begin position="10"/>
        <end position="122"/>
    </location>
</feature>
<evidence type="ECO:0000313" key="11">
    <source>
        <dbReference type="Proteomes" id="UP000290407"/>
    </source>
</evidence>
<dbReference type="GO" id="GO:0003995">
    <property type="term" value="F:acyl-CoA dehydrogenase activity"/>
    <property type="evidence" value="ECO:0007669"/>
    <property type="project" value="InterPro"/>
</dbReference>
<evidence type="ECO:0000256" key="3">
    <source>
        <dbReference type="ARBA" id="ARBA00022630"/>
    </source>
</evidence>
<dbReference type="SUPFAM" id="SSF56645">
    <property type="entry name" value="Acyl-CoA dehydrogenase NM domain-like"/>
    <property type="match status" value="1"/>
</dbReference>
<evidence type="ECO:0000256" key="6">
    <source>
        <dbReference type="RuleBase" id="RU362125"/>
    </source>
</evidence>
<dbReference type="FunFam" id="2.40.110.10:FF:000002">
    <property type="entry name" value="Acyl-CoA dehydrogenase fadE12"/>
    <property type="match status" value="1"/>
</dbReference>
<sequence>MNRPSLYFRDEHELFRQSVRQFIDNEVVPHTDAWETARRIPLSIFQRMGQLGYLGLPFPEEYGGVNADFWYSVVFLEELARCGMGGFATAVSVHEYMAINHIARVGSTDLKQRYLQPAIAGEKVAALAITEPDAGSDVSAIRTTAIRTDAGDAYIVNGTKTFISNGTYGDFVTLVVKTGSPTERTGAGTHPISLLVVDLDSPGITRTKLNKIGWHSSDTAEIRFDDVRVPVANLIGQENRGFYYLMESLQLERLVAAVMAVSGAQLALDWTLQYLNEREAFGKKIGTFQAIRHQIANIATEIEMARQFVYHTCWLFTQGDVIVKECSMAKLATSELQKRVVDTCLQFFGGYGYMEDYPIARAYRDVRVGTIAGGSSEIMREIIAKIVIDAVAYKPVYQSK</sequence>
<dbReference type="Pfam" id="PF02771">
    <property type="entry name" value="Acyl-CoA_dh_N"/>
    <property type="match status" value="1"/>
</dbReference>
<keyword evidence="4 6" id="KW-0274">FAD</keyword>
<dbReference type="PIRSF" id="PIRSF016578">
    <property type="entry name" value="HsaA"/>
    <property type="match status" value="1"/>
</dbReference>
<feature type="domain" description="Acyl-CoA oxidase/dehydrogenase middle" evidence="8">
    <location>
        <begin position="126"/>
        <end position="227"/>
    </location>
</feature>
<dbReference type="InterPro" id="IPR013786">
    <property type="entry name" value="AcylCoA_DH/ox_N"/>
</dbReference>
<dbReference type="PANTHER" id="PTHR43884">
    <property type="entry name" value="ACYL-COA DEHYDROGENASE"/>
    <property type="match status" value="1"/>
</dbReference>
<keyword evidence="5 6" id="KW-0560">Oxidoreductase</keyword>
<evidence type="ECO:0000256" key="2">
    <source>
        <dbReference type="ARBA" id="ARBA00009347"/>
    </source>
</evidence>
<evidence type="ECO:0000256" key="4">
    <source>
        <dbReference type="ARBA" id="ARBA00022827"/>
    </source>
</evidence>
<reference evidence="10 11" key="1">
    <citation type="submission" date="2019-01" db="EMBL/GenBank/DDBJ databases">
        <title>Spirosoma flava sp. nov., a propanil-degrading bacterium isolated from herbicide-contaminated soil.</title>
        <authorList>
            <person name="Zhang L."/>
            <person name="Jiang J.-D."/>
        </authorList>
    </citation>
    <scope>NUCLEOTIDE SEQUENCE [LARGE SCALE GENOMIC DNA]</scope>
    <source>
        <strain evidence="10 11">TY50</strain>
    </source>
</reference>
<dbReference type="SUPFAM" id="SSF47203">
    <property type="entry name" value="Acyl-CoA dehydrogenase C-terminal domain-like"/>
    <property type="match status" value="1"/>
</dbReference>
<proteinExistence type="inferred from homology"/>
<accession>A0A4Q2UHP8</accession>
<comment type="similarity">
    <text evidence="2 6">Belongs to the acyl-CoA dehydrogenase family.</text>
</comment>
<dbReference type="InterPro" id="IPR006091">
    <property type="entry name" value="Acyl-CoA_Oxase/DH_mid-dom"/>
</dbReference>
<dbReference type="InterPro" id="IPR009075">
    <property type="entry name" value="AcylCo_DH/oxidase_C"/>
</dbReference>
<dbReference type="RefSeq" id="WP_129602569.1">
    <property type="nucleotide sequence ID" value="NZ_SBLB01000004.1"/>
</dbReference>
<protein>
    <submittedName>
        <fullName evidence="10">Acyl-CoA dehydrogenase</fullName>
    </submittedName>
</protein>
<name>A0A4Q2UHP8_9BACT</name>
<evidence type="ECO:0000256" key="5">
    <source>
        <dbReference type="ARBA" id="ARBA00023002"/>
    </source>
</evidence>
<evidence type="ECO:0000259" key="9">
    <source>
        <dbReference type="Pfam" id="PF02771"/>
    </source>
</evidence>
<dbReference type="Pfam" id="PF02770">
    <property type="entry name" value="Acyl-CoA_dh_M"/>
    <property type="match status" value="1"/>
</dbReference>
<dbReference type="InterPro" id="IPR046373">
    <property type="entry name" value="Acyl-CoA_Oxase/DH_mid-dom_sf"/>
</dbReference>
<dbReference type="Gene3D" id="1.20.140.10">
    <property type="entry name" value="Butyryl-CoA Dehydrogenase, subunit A, domain 3"/>
    <property type="match status" value="1"/>
</dbReference>